<accession>A0A0S1MIE1</accession>
<evidence type="ECO:0000313" key="2">
    <source>
        <dbReference type="EMBL" id="ALL40656.1"/>
    </source>
</evidence>
<organism evidence="2">
    <name type="scientific">Phakopsora pachyrhizi</name>
    <name type="common">Asian soybean rust disease fungus</name>
    <dbReference type="NCBI Taxonomy" id="170000"/>
    <lineage>
        <taxon>Eukaryota</taxon>
        <taxon>Fungi</taxon>
        <taxon>Dikarya</taxon>
        <taxon>Basidiomycota</taxon>
        <taxon>Pucciniomycotina</taxon>
        <taxon>Pucciniomycetes</taxon>
        <taxon>Pucciniales</taxon>
        <taxon>Phakopsoraceae</taxon>
        <taxon>Phakopsora</taxon>
    </lineage>
</organism>
<dbReference type="AlphaFoldDB" id="A0A0S1MIE1"/>
<proteinExistence type="evidence at transcript level"/>
<dbReference type="EMBL" id="KT246565">
    <property type="protein sequence ID" value="ALL40656.1"/>
    <property type="molecule type" value="mRNA"/>
</dbReference>
<keyword evidence="1" id="KW-0732">Signal</keyword>
<protein>
    <submittedName>
        <fullName evidence="2">Uncharacterized protein</fullName>
    </submittedName>
</protein>
<reference evidence="2" key="1">
    <citation type="submission" date="2015-07" db="EMBL/GenBank/DDBJ databases">
        <title>Elucidating the P. pachyrhizi secretome and potential effectors.</title>
        <authorList>
            <person name="de Carvalho M.C.C.G."/>
            <person name="Nascimento L.C."/>
            <person name="Darben L.M."/>
            <person name="Polizel-Podanosqui A.M."/>
            <person name="Lopes-Caitar V.S."/>
            <person name="Rocha C.S."/>
            <person name="Qi M."/>
            <person name="Carazolle M."/>
            <person name="Kuwahara M.K."/>
            <person name="Pereira G.A.G."/>
            <person name="Abdelnoor R.V."/>
            <person name="Whitham S.A."/>
            <person name="Marcelino-Guimaraes F.C."/>
        </authorList>
    </citation>
    <scope>NUCLEOTIDE SEQUENCE</scope>
</reference>
<name>A0A0S1MIE1_PHAPC</name>
<feature type="signal peptide" evidence="1">
    <location>
        <begin position="1"/>
        <end position="28"/>
    </location>
</feature>
<evidence type="ECO:0000256" key="1">
    <source>
        <dbReference type="SAM" id="SignalP"/>
    </source>
</evidence>
<sequence length="74" mass="8397">MKGLSLILLSDLGFKYSLLLLLLPQVMSKFHPKDPTIPTEKSGDYSPTWVSCPKNLSVFLPSEYPVSDYRLSHR</sequence>
<feature type="chain" id="PRO_5006588969" evidence="1">
    <location>
        <begin position="29"/>
        <end position="74"/>
    </location>
</feature>